<dbReference type="PANTHER" id="PTHR44013">
    <property type="entry name" value="ZINC-TYPE ALCOHOL DEHYDROGENASE-LIKE PROTEIN C16A3.02C"/>
    <property type="match status" value="1"/>
</dbReference>
<name>A0A2R4MBA8_9HYPH</name>
<dbReference type="PANTHER" id="PTHR44013:SF1">
    <property type="entry name" value="ZINC-TYPE ALCOHOL DEHYDROGENASE-LIKE PROTEIN C16A3.02C"/>
    <property type="match status" value="1"/>
</dbReference>
<evidence type="ECO:0000313" key="2">
    <source>
        <dbReference type="EMBL" id="AVX03328.1"/>
    </source>
</evidence>
<evidence type="ECO:0000313" key="3">
    <source>
        <dbReference type="Proteomes" id="UP000258927"/>
    </source>
</evidence>
<dbReference type="RefSeq" id="WP_117395012.1">
    <property type="nucleotide sequence ID" value="NZ_CP021330.1"/>
</dbReference>
<dbReference type="InterPro" id="IPR013154">
    <property type="entry name" value="ADH-like_N"/>
</dbReference>
<keyword evidence="3" id="KW-1185">Reference proteome</keyword>
<dbReference type="InterPro" id="IPR052733">
    <property type="entry name" value="Chloroplast_QOR"/>
</dbReference>
<feature type="domain" description="Enoyl reductase (ER)" evidence="1">
    <location>
        <begin position="10"/>
        <end position="317"/>
    </location>
</feature>
<dbReference type="AlphaFoldDB" id="A0A2R4MBA8"/>
<reference evidence="2 3" key="1">
    <citation type="submission" date="2017-05" db="EMBL/GenBank/DDBJ databases">
        <title>Genome Analysis of Maritalea myrionectae HL2708#5.</title>
        <authorList>
            <consortium name="Cotde Inc.-PKNU"/>
            <person name="Jang D."/>
            <person name="Oh H.-M."/>
        </authorList>
    </citation>
    <scope>NUCLEOTIDE SEQUENCE [LARGE SCALE GENOMIC DNA]</scope>
    <source>
        <strain evidence="2 3">HL2708#5</strain>
    </source>
</reference>
<protein>
    <submittedName>
        <fullName evidence="2">Alcohol dehydrogenase</fullName>
    </submittedName>
</protein>
<organism evidence="2 3">
    <name type="scientific">Maritalea myrionectae</name>
    <dbReference type="NCBI Taxonomy" id="454601"/>
    <lineage>
        <taxon>Bacteria</taxon>
        <taxon>Pseudomonadati</taxon>
        <taxon>Pseudomonadota</taxon>
        <taxon>Alphaproteobacteria</taxon>
        <taxon>Hyphomicrobiales</taxon>
        <taxon>Devosiaceae</taxon>
        <taxon>Maritalea</taxon>
    </lineage>
</organism>
<proteinExistence type="predicted"/>
<dbReference type="Pfam" id="PF13602">
    <property type="entry name" value="ADH_zinc_N_2"/>
    <property type="match status" value="1"/>
</dbReference>
<dbReference type="EMBL" id="CP021330">
    <property type="protein sequence ID" value="AVX03328.1"/>
    <property type="molecule type" value="Genomic_DNA"/>
</dbReference>
<accession>A0A2R4MBA8</accession>
<dbReference type="SMART" id="SM00829">
    <property type="entry name" value="PKS_ER"/>
    <property type="match status" value="1"/>
</dbReference>
<gene>
    <name evidence="2" type="ORF">MXMO3_00796</name>
</gene>
<dbReference type="Proteomes" id="UP000258927">
    <property type="component" value="Chromosome"/>
</dbReference>
<dbReference type="InterPro" id="IPR020843">
    <property type="entry name" value="ER"/>
</dbReference>
<sequence length="333" mass="36476">MKAYICEKYGSTDQLHLQDAEMPTPKADEILVKVHATSLNSWDWDKLRGHIFTRIESPGRPQDRILGGDVSGVVAEVGSEVAEFAVGDHVFGDLSQSGWGAFAEYATGKAAFFAKMPPALSFEEAATLPQAGLLALQSIRDEGNVQPCMHVLVNGGGGGAGMFCIQLAKHFGATVHAVDKAEKLDAMRAFGADHVYDFRETDFTKLEQKFDVVVDAVANRGPNACFRALKSHGKYVVMGGTSFSLLRLFLASRRKRDDGKKISILMWQVNPEDMTILAEMVCAKQIKCFIEHIYPFEQLRGAMAAQSKQAAQGKHVVHIEPERDGSSPYPQSK</sequence>
<dbReference type="InterPro" id="IPR036291">
    <property type="entry name" value="NAD(P)-bd_dom_sf"/>
</dbReference>
<dbReference type="CDD" id="cd08267">
    <property type="entry name" value="MDR1"/>
    <property type="match status" value="1"/>
</dbReference>
<dbReference type="Gene3D" id="3.40.50.720">
    <property type="entry name" value="NAD(P)-binding Rossmann-like Domain"/>
    <property type="match status" value="1"/>
</dbReference>
<dbReference type="GO" id="GO:0016491">
    <property type="term" value="F:oxidoreductase activity"/>
    <property type="evidence" value="ECO:0007669"/>
    <property type="project" value="InterPro"/>
</dbReference>
<dbReference type="SUPFAM" id="SSF51735">
    <property type="entry name" value="NAD(P)-binding Rossmann-fold domains"/>
    <property type="match status" value="1"/>
</dbReference>
<dbReference type="KEGG" id="mmyr:MXMO3_00796"/>
<dbReference type="Pfam" id="PF08240">
    <property type="entry name" value="ADH_N"/>
    <property type="match status" value="1"/>
</dbReference>
<dbReference type="Gene3D" id="3.90.180.10">
    <property type="entry name" value="Medium-chain alcohol dehydrogenases, catalytic domain"/>
    <property type="match status" value="1"/>
</dbReference>
<dbReference type="STRING" id="1122213.GCA_000423365_02002"/>
<dbReference type="SUPFAM" id="SSF50129">
    <property type="entry name" value="GroES-like"/>
    <property type="match status" value="1"/>
</dbReference>
<dbReference type="InterPro" id="IPR011032">
    <property type="entry name" value="GroES-like_sf"/>
</dbReference>
<evidence type="ECO:0000259" key="1">
    <source>
        <dbReference type="SMART" id="SM00829"/>
    </source>
</evidence>